<keyword evidence="4" id="KW-0472">Membrane</keyword>
<evidence type="ECO:0000256" key="2">
    <source>
        <dbReference type="ARBA" id="ARBA00022676"/>
    </source>
</evidence>
<reference evidence="6 7" key="1">
    <citation type="submission" date="2024-03" db="EMBL/GenBank/DDBJ databases">
        <title>Human intestinal bacterial collection.</title>
        <authorList>
            <person name="Pauvert C."/>
            <person name="Hitch T.C.A."/>
            <person name="Clavel T."/>
        </authorList>
    </citation>
    <scope>NUCLEOTIDE SEQUENCE [LARGE SCALE GENOMIC DNA]</scope>
    <source>
        <strain evidence="6 7">CLA-JM-H44</strain>
    </source>
</reference>
<dbReference type="Proteomes" id="UP001489509">
    <property type="component" value="Unassembled WGS sequence"/>
</dbReference>
<dbReference type="InterPro" id="IPR029044">
    <property type="entry name" value="Nucleotide-diphossugar_trans"/>
</dbReference>
<sequence length="415" mass="47076">MLFSILNGVNIAFGVIATLFMVYQIAIAAFGLKPARKCRAQVTRQHKFGIVICARNEEGVIEYLIDSLLAQDYPRDCFDIIVLADNCTDQTAKVSRDKGCIVYERFNDQKVGKGFALHWLYDRLLKECPDTYDAICMFDADNIVDKGYLAAMNRQLCAGTQIAQGYRDMKNPADNWVSGGYSLYWYTLMRFYYVARNNIGLTAMCTGTGFMFRWEVMKKLGGWNTRSMCEDVEFSFRRVADGYKIVLDTEAIFYDEQPTSFALSIRQRYRWAVGNIQSVIYCAGDLLKAAFQKHSLVALDVFMFSLCIPSVSFMVFSALLQLGLMIANPASLPTTLPIALLSLAGGYLVMVGQGILVLLLEKKKVQPMWKGLLMYPIFVVSWAIINFVGLFYRKSVWKPIKHTKAMTIEQIKQEL</sequence>
<keyword evidence="4" id="KW-1133">Transmembrane helix</keyword>
<name>A0ABV1E3R1_9FIRM</name>
<dbReference type="PANTHER" id="PTHR43630:SF1">
    <property type="entry name" value="POLY-BETA-1,6-N-ACETYL-D-GLUCOSAMINE SYNTHASE"/>
    <property type="match status" value="1"/>
</dbReference>
<accession>A0ABV1E3R1</accession>
<keyword evidence="7" id="KW-1185">Reference proteome</keyword>
<dbReference type="PANTHER" id="PTHR43630">
    <property type="entry name" value="POLY-BETA-1,6-N-ACETYL-D-GLUCOSAMINE SYNTHASE"/>
    <property type="match status" value="1"/>
</dbReference>
<feature type="transmembrane region" description="Helical" evidence="4">
    <location>
        <begin position="372"/>
        <end position="392"/>
    </location>
</feature>
<dbReference type="CDD" id="cd06438">
    <property type="entry name" value="EpsO_like"/>
    <property type="match status" value="1"/>
</dbReference>
<feature type="transmembrane region" description="Helical" evidence="4">
    <location>
        <begin position="301"/>
        <end position="326"/>
    </location>
</feature>
<keyword evidence="3" id="KW-0808">Transferase</keyword>
<evidence type="ECO:0000256" key="4">
    <source>
        <dbReference type="SAM" id="Phobius"/>
    </source>
</evidence>
<keyword evidence="4" id="KW-0812">Transmembrane</keyword>
<dbReference type="Pfam" id="PF13632">
    <property type="entry name" value="Glyco_trans_2_3"/>
    <property type="match status" value="1"/>
</dbReference>
<gene>
    <name evidence="6" type="ORF">WMO26_10585</name>
</gene>
<protein>
    <submittedName>
        <fullName evidence="6">Glycosyltransferase family 2 protein</fullName>
    </submittedName>
</protein>
<dbReference type="SUPFAM" id="SSF53448">
    <property type="entry name" value="Nucleotide-diphospho-sugar transferases"/>
    <property type="match status" value="1"/>
</dbReference>
<dbReference type="Gene3D" id="3.90.550.10">
    <property type="entry name" value="Spore Coat Polysaccharide Biosynthesis Protein SpsA, Chain A"/>
    <property type="match status" value="1"/>
</dbReference>
<evidence type="ECO:0000313" key="6">
    <source>
        <dbReference type="EMBL" id="MEQ2441272.1"/>
    </source>
</evidence>
<evidence type="ECO:0000256" key="3">
    <source>
        <dbReference type="ARBA" id="ARBA00022679"/>
    </source>
</evidence>
<keyword evidence="2" id="KW-0328">Glycosyltransferase</keyword>
<evidence type="ECO:0000259" key="5">
    <source>
        <dbReference type="Pfam" id="PF13632"/>
    </source>
</evidence>
<feature type="domain" description="Glycosyltransferase 2-like" evidence="5">
    <location>
        <begin position="135"/>
        <end position="320"/>
    </location>
</feature>
<dbReference type="InterPro" id="IPR001173">
    <property type="entry name" value="Glyco_trans_2-like"/>
</dbReference>
<evidence type="ECO:0000313" key="7">
    <source>
        <dbReference type="Proteomes" id="UP001489509"/>
    </source>
</evidence>
<comment type="similarity">
    <text evidence="1">Belongs to the glycosyltransferase 2 family.</text>
</comment>
<feature type="transmembrane region" description="Helical" evidence="4">
    <location>
        <begin position="12"/>
        <end position="32"/>
    </location>
</feature>
<feature type="transmembrane region" description="Helical" evidence="4">
    <location>
        <begin position="338"/>
        <end position="360"/>
    </location>
</feature>
<dbReference type="RefSeq" id="WP_349220282.1">
    <property type="nucleotide sequence ID" value="NZ_JBBMFD010000020.1"/>
</dbReference>
<proteinExistence type="inferred from homology"/>
<evidence type="ECO:0000256" key="1">
    <source>
        <dbReference type="ARBA" id="ARBA00006739"/>
    </source>
</evidence>
<comment type="caution">
    <text evidence="6">The sequence shown here is derived from an EMBL/GenBank/DDBJ whole genome shotgun (WGS) entry which is preliminary data.</text>
</comment>
<dbReference type="EMBL" id="JBBMFD010000020">
    <property type="protein sequence ID" value="MEQ2441272.1"/>
    <property type="molecule type" value="Genomic_DNA"/>
</dbReference>
<organism evidence="6 7">
    <name type="scientific">Solibaculum intestinale</name>
    <dbReference type="NCBI Taxonomy" id="3133165"/>
    <lineage>
        <taxon>Bacteria</taxon>
        <taxon>Bacillati</taxon>
        <taxon>Bacillota</taxon>
        <taxon>Clostridia</taxon>
        <taxon>Eubacteriales</taxon>
        <taxon>Oscillospiraceae</taxon>
        <taxon>Solibaculum</taxon>
    </lineage>
</organism>